<reference evidence="4" key="1">
    <citation type="journal article" date="2019" name="Int. J. Syst. Evol. Microbiol.">
        <title>The Global Catalogue of Microorganisms (GCM) 10K type strain sequencing project: providing services to taxonomists for standard genome sequencing and annotation.</title>
        <authorList>
            <consortium name="The Broad Institute Genomics Platform"/>
            <consortium name="The Broad Institute Genome Sequencing Center for Infectious Disease"/>
            <person name="Wu L."/>
            <person name="Ma J."/>
        </authorList>
    </citation>
    <scope>NUCLEOTIDE SEQUENCE [LARGE SCALE GENOMIC DNA]</scope>
    <source>
        <strain evidence="4">TBRC 1276</strain>
    </source>
</reference>
<proteinExistence type="predicted"/>
<feature type="region of interest" description="Disordered" evidence="1">
    <location>
        <begin position="1"/>
        <end position="23"/>
    </location>
</feature>
<name>A0ABV8GSX3_9ACTN</name>
<evidence type="ECO:0000313" key="4">
    <source>
        <dbReference type="Proteomes" id="UP001595851"/>
    </source>
</evidence>
<gene>
    <name evidence="3" type="ORF">ACFOY2_50040</name>
</gene>
<sequence>MRAVTLTQVPGTPEVTEVETPRPETGEVLVKVAASSVNGFDLGTVAGYLQGMMEHRFPLIPGKDFAGTVETVGDGVEGFAVGDAVFGVVTKPHLGTGSMAQYVTVPAAIGLAHRPEGVSVRDAGALGLAGTAAFDGLATLGPIEGKTVLISGATGGVGTLAVQLAAARGARVIATAKPGPEADFVSALTEAEVLLVDYTHDVTAQVQALAPAGVDAVLHLAGDLAELTALAHAAVASALAVPETPEGRELQTAMIQSNPTADTLSTLAGQVAAGTLKVSVSSVHDLEQAGEAFAAFGAGTLGKIALTVA</sequence>
<organism evidence="3 4">
    <name type="scientific">Nonomuraea purpurea</name>
    <dbReference type="NCBI Taxonomy" id="1849276"/>
    <lineage>
        <taxon>Bacteria</taxon>
        <taxon>Bacillati</taxon>
        <taxon>Actinomycetota</taxon>
        <taxon>Actinomycetes</taxon>
        <taxon>Streptosporangiales</taxon>
        <taxon>Streptosporangiaceae</taxon>
        <taxon>Nonomuraea</taxon>
    </lineage>
</organism>
<dbReference type="InterPro" id="IPR020843">
    <property type="entry name" value="ER"/>
</dbReference>
<evidence type="ECO:0000259" key="2">
    <source>
        <dbReference type="SMART" id="SM00829"/>
    </source>
</evidence>
<dbReference type="EMBL" id="JBHSBI010000044">
    <property type="protein sequence ID" value="MFC4015432.1"/>
    <property type="molecule type" value="Genomic_DNA"/>
</dbReference>
<dbReference type="Proteomes" id="UP001595851">
    <property type="component" value="Unassembled WGS sequence"/>
</dbReference>
<keyword evidence="4" id="KW-1185">Reference proteome</keyword>
<dbReference type="Pfam" id="PF13602">
    <property type="entry name" value="ADH_zinc_N_2"/>
    <property type="match status" value="1"/>
</dbReference>
<dbReference type="CDD" id="cd05289">
    <property type="entry name" value="MDR_like_2"/>
    <property type="match status" value="1"/>
</dbReference>
<dbReference type="EC" id="1.-.-.-" evidence="3"/>
<dbReference type="PANTHER" id="PTHR44013:SF1">
    <property type="entry name" value="ZINC-TYPE ALCOHOL DEHYDROGENASE-LIKE PROTEIN C16A3.02C"/>
    <property type="match status" value="1"/>
</dbReference>
<dbReference type="SMART" id="SM00829">
    <property type="entry name" value="PKS_ER"/>
    <property type="match status" value="1"/>
</dbReference>
<dbReference type="InterPro" id="IPR052733">
    <property type="entry name" value="Chloroplast_QOR"/>
</dbReference>
<dbReference type="Gene3D" id="3.90.180.10">
    <property type="entry name" value="Medium-chain alcohol dehydrogenases, catalytic domain"/>
    <property type="match status" value="1"/>
</dbReference>
<dbReference type="InterPro" id="IPR013154">
    <property type="entry name" value="ADH-like_N"/>
</dbReference>
<dbReference type="RefSeq" id="WP_379535246.1">
    <property type="nucleotide sequence ID" value="NZ_JBHSBI010000044.1"/>
</dbReference>
<evidence type="ECO:0000256" key="1">
    <source>
        <dbReference type="SAM" id="MobiDB-lite"/>
    </source>
</evidence>
<dbReference type="InterPro" id="IPR036291">
    <property type="entry name" value="NAD(P)-bd_dom_sf"/>
</dbReference>
<dbReference type="GO" id="GO:0016491">
    <property type="term" value="F:oxidoreductase activity"/>
    <property type="evidence" value="ECO:0007669"/>
    <property type="project" value="UniProtKB-KW"/>
</dbReference>
<dbReference type="PANTHER" id="PTHR44013">
    <property type="entry name" value="ZINC-TYPE ALCOHOL DEHYDROGENASE-LIKE PROTEIN C16A3.02C"/>
    <property type="match status" value="1"/>
</dbReference>
<dbReference type="InterPro" id="IPR011032">
    <property type="entry name" value="GroES-like_sf"/>
</dbReference>
<evidence type="ECO:0000313" key="3">
    <source>
        <dbReference type="EMBL" id="MFC4015432.1"/>
    </source>
</evidence>
<comment type="caution">
    <text evidence="3">The sequence shown here is derived from an EMBL/GenBank/DDBJ whole genome shotgun (WGS) entry which is preliminary data.</text>
</comment>
<dbReference type="Gene3D" id="3.40.50.720">
    <property type="entry name" value="NAD(P)-binding Rossmann-like Domain"/>
    <property type="match status" value="1"/>
</dbReference>
<keyword evidence="3" id="KW-0560">Oxidoreductase</keyword>
<dbReference type="SUPFAM" id="SSF51735">
    <property type="entry name" value="NAD(P)-binding Rossmann-fold domains"/>
    <property type="match status" value="1"/>
</dbReference>
<feature type="domain" description="Enoyl reductase (ER)" evidence="2">
    <location>
        <begin position="8"/>
        <end position="306"/>
    </location>
</feature>
<dbReference type="Pfam" id="PF08240">
    <property type="entry name" value="ADH_N"/>
    <property type="match status" value="1"/>
</dbReference>
<accession>A0ABV8GSX3</accession>
<protein>
    <submittedName>
        <fullName evidence="3">NADP-dependent oxidoreductase</fullName>
        <ecNumber evidence="3">1.-.-.-</ecNumber>
    </submittedName>
</protein>
<dbReference type="SUPFAM" id="SSF50129">
    <property type="entry name" value="GroES-like"/>
    <property type="match status" value="1"/>
</dbReference>